<dbReference type="Proteomes" id="UP001165395">
    <property type="component" value="Unassembled WGS sequence"/>
</dbReference>
<evidence type="ECO:0000256" key="1">
    <source>
        <dbReference type="ARBA" id="ARBA00001917"/>
    </source>
</evidence>
<keyword evidence="2" id="KW-0285">Flavoprotein</keyword>
<gene>
    <name evidence="6" type="ORF">LIN78_02885</name>
</gene>
<feature type="domain" description="Flavin reductase like" evidence="5">
    <location>
        <begin position="19"/>
        <end position="180"/>
    </location>
</feature>
<reference evidence="6" key="1">
    <citation type="submission" date="2021-10" db="EMBL/GenBank/DDBJ databases">
        <title>The complete genome sequence of Leeia sp. TBRC 13508.</title>
        <authorList>
            <person name="Charoenyingcharoen P."/>
            <person name="Yukphan P."/>
        </authorList>
    </citation>
    <scope>NUCLEOTIDE SEQUENCE</scope>
    <source>
        <strain evidence="6">TBRC 13508</strain>
    </source>
</reference>
<dbReference type="InterPro" id="IPR002563">
    <property type="entry name" value="Flavin_Rdtase-like_dom"/>
</dbReference>
<dbReference type="PANTHER" id="PTHR33798:SF5">
    <property type="entry name" value="FLAVIN REDUCTASE LIKE DOMAIN-CONTAINING PROTEIN"/>
    <property type="match status" value="1"/>
</dbReference>
<name>A0ABS8D2U7_9NEIS</name>
<evidence type="ECO:0000256" key="4">
    <source>
        <dbReference type="ARBA" id="ARBA00038054"/>
    </source>
</evidence>
<dbReference type="EMBL" id="JAJBZT010000001">
    <property type="protein sequence ID" value="MCB6182494.1"/>
    <property type="molecule type" value="Genomic_DNA"/>
</dbReference>
<evidence type="ECO:0000313" key="6">
    <source>
        <dbReference type="EMBL" id="MCB6182494.1"/>
    </source>
</evidence>
<dbReference type="RefSeq" id="WP_227178261.1">
    <property type="nucleotide sequence ID" value="NZ_JAJBZT010000001.1"/>
</dbReference>
<sequence>MDYFAPAFNQQLLYKIMTTAITPRPIAWVSTISPNGKTNLAPFSFFTVASVNPPILSVIQVNPRDKKEKDTLINLRATKECVVNIVTEASVEIMNQTCADYPYEVSEIDELKIETIESQTVKASSLFASPVRFECRLKEVLEFGQEPGAGKMMLLEVIHISTSQTQSDDPLLTGPQQRTVGKLAGDDYCYTNETFSLSRPIL</sequence>
<dbReference type="Pfam" id="PF01613">
    <property type="entry name" value="Flavin_Reduct"/>
    <property type="match status" value="1"/>
</dbReference>
<dbReference type="SUPFAM" id="SSF50475">
    <property type="entry name" value="FMN-binding split barrel"/>
    <property type="match status" value="1"/>
</dbReference>
<keyword evidence="7" id="KW-1185">Reference proteome</keyword>
<keyword evidence="3" id="KW-0288">FMN</keyword>
<comment type="similarity">
    <text evidence="4">Belongs to the flavoredoxin family.</text>
</comment>
<dbReference type="Gene3D" id="2.30.110.10">
    <property type="entry name" value="Electron Transport, Fmn-binding Protein, Chain A"/>
    <property type="match status" value="1"/>
</dbReference>
<evidence type="ECO:0000313" key="7">
    <source>
        <dbReference type="Proteomes" id="UP001165395"/>
    </source>
</evidence>
<proteinExistence type="inferred from homology"/>
<evidence type="ECO:0000256" key="3">
    <source>
        <dbReference type="ARBA" id="ARBA00022643"/>
    </source>
</evidence>
<organism evidence="6 7">
    <name type="scientific">Leeia speluncae</name>
    <dbReference type="NCBI Taxonomy" id="2884804"/>
    <lineage>
        <taxon>Bacteria</taxon>
        <taxon>Pseudomonadati</taxon>
        <taxon>Pseudomonadota</taxon>
        <taxon>Betaproteobacteria</taxon>
        <taxon>Neisseriales</taxon>
        <taxon>Leeiaceae</taxon>
        <taxon>Leeia</taxon>
    </lineage>
</organism>
<accession>A0ABS8D2U7</accession>
<protein>
    <submittedName>
        <fullName evidence="6">Flavin reductase family protein</fullName>
    </submittedName>
</protein>
<dbReference type="SMART" id="SM00903">
    <property type="entry name" value="Flavin_Reduct"/>
    <property type="match status" value="1"/>
</dbReference>
<evidence type="ECO:0000259" key="5">
    <source>
        <dbReference type="SMART" id="SM00903"/>
    </source>
</evidence>
<comment type="caution">
    <text evidence="6">The sequence shown here is derived from an EMBL/GenBank/DDBJ whole genome shotgun (WGS) entry which is preliminary data.</text>
</comment>
<dbReference type="InterPro" id="IPR012349">
    <property type="entry name" value="Split_barrel_FMN-bd"/>
</dbReference>
<evidence type="ECO:0000256" key="2">
    <source>
        <dbReference type="ARBA" id="ARBA00022630"/>
    </source>
</evidence>
<dbReference type="PANTHER" id="PTHR33798">
    <property type="entry name" value="FLAVOPROTEIN OXYGENASE"/>
    <property type="match status" value="1"/>
</dbReference>
<comment type="cofactor">
    <cofactor evidence="1">
        <name>FMN</name>
        <dbReference type="ChEBI" id="CHEBI:58210"/>
    </cofactor>
</comment>